<dbReference type="EMBL" id="JAIZAY010000013">
    <property type="protein sequence ID" value="KAJ8030489.1"/>
    <property type="molecule type" value="Genomic_DNA"/>
</dbReference>
<evidence type="ECO:0000256" key="8">
    <source>
        <dbReference type="PROSITE-ProRule" id="PRU01161"/>
    </source>
</evidence>
<dbReference type="GO" id="GO:0035965">
    <property type="term" value="P:cardiolipin acyl-chain remodeling"/>
    <property type="evidence" value="ECO:0007669"/>
    <property type="project" value="TreeGrafter"/>
</dbReference>
<dbReference type="InterPro" id="IPR047148">
    <property type="entry name" value="PLPL9"/>
</dbReference>
<dbReference type="GO" id="GO:2000304">
    <property type="term" value="P:positive regulation of ceramide biosynthetic process"/>
    <property type="evidence" value="ECO:0007669"/>
    <property type="project" value="TreeGrafter"/>
</dbReference>
<feature type="short sequence motif" description="DGA/G" evidence="8">
    <location>
        <begin position="345"/>
        <end position="347"/>
    </location>
</feature>
<dbReference type="AlphaFoldDB" id="A0A9Q1BPV5"/>
<name>A0A9Q1BPV5_HOLLE</name>
<evidence type="ECO:0000256" key="3">
    <source>
        <dbReference type="ARBA" id="ARBA00022801"/>
    </source>
</evidence>
<dbReference type="PROSITE" id="PS50297">
    <property type="entry name" value="ANK_REP_REGION"/>
    <property type="match status" value="1"/>
</dbReference>
<dbReference type="GO" id="GO:0005739">
    <property type="term" value="C:mitochondrion"/>
    <property type="evidence" value="ECO:0007669"/>
    <property type="project" value="TreeGrafter"/>
</dbReference>
<dbReference type="PROSITE" id="PS50088">
    <property type="entry name" value="ANK_REPEAT"/>
    <property type="match status" value="2"/>
</dbReference>
<keyword evidence="11" id="KW-1185">Reference proteome</keyword>
<dbReference type="PANTHER" id="PTHR24139:SF34">
    <property type="entry name" value="85_88 KDA CALCIUM-INDEPENDENT PHOSPHOLIPASE A2"/>
    <property type="match status" value="1"/>
</dbReference>
<dbReference type="PANTHER" id="PTHR24139">
    <property type="entry name" value="CALCIUM-INDEPENDENT PHOSPHOLIPASE A2"/>
    <property type="match status" value="1"/>
</dbReference>
<evidence type="ECO:0000313" key="11">
    <source>
        <dbReference type="Proteomes" id="UP001152320"/>
    </source>
</evidence>
<evidence type="ECO:0000259" key="9">
    <source>
        <dbReference type="PROSITE" id="PS51635"/>
    </source>
</evidence>
<comment type="catalytic activity">
    <reaction evidence="6">
        <text>a 1,2-diacyl-sn-glycero-3-phosphocholine + H2O = a 1-acyl-sn-glycero-3-phosphocholine + a fatty acid + H(+)</text>
        <dbReference type="Rhea" id="RHEA:15801"/>
        <dbReference type="ChEBI" id="CHEBI:15377"/>
        <dbReference type="ChEBI" id="CHEBI:15378"/>
        <dbReference type="ChEBI" id="CHEBI:28868"/>
        <dbReference type="ChEBI" id="CHEBI:57643"/>
        <dbReference type="ChEBI" id="CHEBI:58168"/>
        <dbReference type="EC" id="3.1.1.4"/>
    </reaction>
    <physiologicalReaction direction="left-to-right" evidence="6">
        <dbReference type="Rhea" id="RHEA:15802"/>
    </physiologicalReaction>
</comment>
<comment type="caution">
    <text evidence="10">The sequence shown here is derived from an EMBL/GenBank/DDBJ whole genome shotgun (WGS) entry which is preliminary data.</text>
</comment>
<gene>
    <name evidence="10" type="ORF">HOLleu_26931</name>
</gene>
<dbReference type="SMART" id="SM00248">
    <property type="entry name" value="ANK"/>
    <property type="match status" value="2"/>
</dbReference>
<keyword evidence="2" id="KW-0677">Repeat</keyword>
<protein>
    <recommendedName>
        <fullName evidence="1">phospholipase A2</fullName>
        <ecNumber evidence="1">3.1.1.4</ecNumber>
    </recommendedName>
</protein>
<dbReference type="SUPFAM" id="SSF52151">
    <property type="entry name" value="FabD/lysophospholipase-like"/>
    <property type="match status" value="1"/>
</dbReference>
<keyword evidence="4 7" id="KW-0040">ANK repeat</keyword>
<dbReference type="Pfam" id="PF12796">
    <property type="entry name" value="Ank_2"/>
    <property type="match status" value="1"/>
</dbReference>
<dbReference type="OrthoDB" id="10021675at2759"/>
<dbReference type="InterPro" id="IPR002110">
    <property type="entry name" value="Ankyrin_rpt"/>
</dbReference>
<dbReference type="GO" id="GO:0047499">
    <property type="term" value="F:calcium-independent phospholipase A2 activity"/>
    <property type="evidence" value="ECO:0007669"/>
    <property type="project" value="InterPro"/>
</dbReference>
<reference evidence="10" key="1">
    <citation type="submission" date="2021-10" db="EMBL/GenBank/DDBJ databases">
        <title>Tropical sea cucumber genome reveals ecological adaptation and Cuvierian tubules defense mechanism.</title>
        <authorList>
            <person name="Chen T."/>
        </authorList>
    </citation>
    <scope>NUCLEOTIDE SEQUENCE</scope>
    <source>
        <strain evidence="10">Nanhai2018</strain>
        <tissue evidence="10">Muscle</tissue>
    </source>
</reference>
<keyword evidence="5" id="KW-0443">Lipid metabolism</keyword>
<evidence type="ECO:0000256" key="4">
    <source>
        <dbReference type="ARBA" id="ARBA00023043"/>
    </source>
</evidence>
<sequence length="500" mass="56094">MDLATPPFTIWYRPRKKRKNITKYLCDDSEDDDCFDDTNDRKDDDVDDDDGDPDIAIYTLSLFDFPRLLGEILSGDKSQGFARCSKYIGTALHWVKSVDALMLLLKSDVELNARSRTGDTALHIMIKRQRMDCCLQLLIAGADADICDNEGNSPLHTAAMLNNVDMVRALIAFNADVNGFYAPAIKQTIEQLLAIWEENHRNRGKKIPVKRDRLLCLDGGGSRGYTMDECRRIFFRFTQDLFKGTKPYSGQKLEKFAKELFGETKLVETEKPKILIASCLSNRTPPALHFFRSYTPPPTSSSRIECYSGEYEKPPRPANADTKWRALRSSTAAPTFFPPEDLFMDGGLIANNPTCDAMTEISEYYLHQRMKGEVPNKLGLVVSLGTGNGPVDGVNDISVYVPNGVTDIYKAAQTMKAAANLGTIFVNLITDGRFRPTDRVRAWCDDIGAAFFRLSPTLGEAGALDDTDPARIIKMMWETQVYIHDNMETIEKIGELINKL</sequence>
<dbReference type="SUPFAM" id="SSF48403">
    <property type="entry name" value="Ankyrin repeat"/>
    <property type="match status" value="1"/>
</dbReference>
<proteinExistence type="predicted"/>
<dbReference type="Gene3D" id="1.25.40.20">
    <property type="entry name" value="Ankyrin repeat-containing domain"/>
    <property type="match status" value="1"/>
</dbReference>
<accession>A0A9Q1BPV5</accession>
<dbReference type="InterPro" id="IPR002641">
    <property type="entry name" value="PNPLA_dom"/>
</dbReference>
<dbReference type="Pfam" id="PF01734">
    <property type="entry name" value="Patatin"/>
    <property type="match status" value="1"/>
</dbReference>
<comment type="caution">
    <text evidence="8">Lacks conserved residue(s) required for the propagation of feature annotation.</text>
</comment>
<dbReference type="PROSITE" id="PS51635">
    <property type="entry name" value="PNPLA"/>
    <property type="match status" value="1"/>
</dbReference>
<feature type="repeat" description="ANK" evidence="7">
    <location>
        <begin position="117"/>
        <end position="149"/>
    </location>
</feature>
<evidence type="ECO:0000256" key="7">
    <source>
        <dbReference type="PROSITE-ProRule" id="PRU00023"/>
    </source>
</evidence>
<evidence type="ECO:0000256" key="5">
    <source>
        <dbReference type="ARBA" id="ARBA00023098"/>
    </source>
</evidence>
<evidence type="ECO:0000313" key="10">
    <source>
        <dbReference type="EMBL" id="KAJ8030489.1"/>
    </source>
</evidence>
<feature type="domain" description="PNPLA" evidence="9">
    <location>
        <begin position="170"/>
        <end position="358"/>
    </location>
</feature>
<dbReference type="EC" id="3.1.1.4" evidence="1"/>
<dbReference type="GO" id="GO:0052816">
    <property type="term" value="F:long-chain fatty acyl-CoA hydrolase activity"/>
    <property type="evidence" value="ECO:0007669"/>
    <property type="project" value="TreeGrafter"/>
</dbReference>
<dbReference type="Gene3D" id="3.40.1090.10">
    <property type="entry name" value="Cytosolic phospholipase A2 catalytic domain"/>
    <property type="match status" value="1"/>
</dbReference>
<dbReference type="InterPro" id="IPR036770">
    <property type="entry name" value="Ankyrin_rpt-contain_sf"/>
</dbReference>
<keyword evidence="3" id="KW-0378">Hydrolase</keyword>
<organism evidence="10 11">
    <name type="scientific">Holothuria leucospilota</name>
    <name type="common">Black long sea cucumber</name>
    <name type="synonym">Mertensiothuria leucospilota</name>
    <dbReference type="NCBI Taxonomy" id="206669"/>
    <lineage>
        <taxon>Eukaryota</taxon>
        <taxon>Metazoa</taxon>
        <taxon>Echinodermata</taxon>
        <taxon>Eleutherozoa</taxon>
        <taxon>Echinozoa</taxon>
        <taxon>Holothuroidea</taxon>
        <taxon>Aspidochirotacea</taxon>
        <taxon>Aspidochirotida</taxon>
        <taxon>Holothuriidae</taxon>
        <taxon>Holothuria</taxon>
    </lineage>
</organism>
<evidence type="ECO:0000256" key="2">
    <source>
        <dbReference type="ARBA" id="ARBA00022737"/>
    </source>
</evidence>
<evidence type="ECO:0000256" key="6">
    <source>
        <dbReference type="ARBA" id="ARBA00023422"/>
    </source>
</evidence>
<dbReference type="Proteomes" id="UP001152320">
    <property type="component" value="Chromosome 13"/>
</dbReference>
<dbReference type="InterPro" id="IPR016035">
    <property type="entry name" value="Acyl_Trfase/lysoPLipase"/>
</dbReference>
<evidence type="ECO:0000256" key="1">
    <source>
        <dbReference type="ARBA" id="ARBA00013278"/>
    </source>
</evidence>
<feature type="repeat" description="ANK" evidence="7">
    <location>
        <begin position="150"/>
        <end position="178"/>
    </location>
</feature>